<gene>
    <name evidence="1" type="ORF">MZV50_20875</name>
</gene>
<dbReference type="Proteomes" id="UP001057520">
    <property type="component" value="Chromosome"/>
</dbReference>
<name>A0ABY4ZRI4_9CAUL</name>
<proteinExistence type="predicted"/>
<keyword evidence="2" id="KW-1185">Reference proteome</keyword>
<evidence type="ECO:0008006" key="3">
    <source>
        <dbReference type="Google" id="ProtNLM"/>
    </source>
</evidence>
<organism evidence="1 2">
    <name type="scientific">Caulobacter segnis</name>
    <dbReference type="NCBI Taxonomy" id="88688"/>
    <lineage>
        <taxon>Bacteria</taxon>
        <taxon>Pseudomonadati</taxon>
        <taxon>Pseudomonadota</taxon>
        <taxon>Alphaproteobacteria</taxon>
        <taxon>Caulobacterales</taxon>
        <taxon>Caulobacteraceae</taxon>
        <taxon>Caulobacter</taxon>
    </lineage>
</organism>
<accession>A0ABY4ZRI4</accession>
<sequence length="66" mass="7427">MARILLLPAYDVSMTGAQALAAAQHGPFSVKFRVQILNALNPREKLDKSERRFFVDQKPLPWLCSA</sequence>
<protein>
    <recommendedName>
        <fullName evidence="3">Glycosyltransferase</fullName>
    </recommendedName>
</protein>
<evidence type="ECO:0000313" key="2">
    <source>
        <dbReference type="Proteomes" id="UP001057520"/>
    </source>
</evidence>
<reference evidence="1 2" key="1">
    <citation type="submission" date="2022-04" db="EMBL/GenBank/DDBJ databases">
        <title>Genome sequence of soybean root-associated Caulobacter segnis RL271.</title>
        <authorList>
            <person name="Longley R."/>
            <person name="Bonito G."/>
            <person name="Trigodet F."/>
            <person name="Crosson S."/>
            <person name="Fiebig A."/>
        </authorList>
    </citation>
    <scope>NUCLEOTIDE SEQUENCE [LARGE SCALE GENOMIC DNA]</scope>
    <source>
        <strain evidence="1 2">RL271</strain>
    </source>
</reference>
<dbReference type="EMBL" id="CP096040">
    <property type="protein sequence ID" value="USQ94989.1"/>
    <property type="molecule type" value="Genomic_DNA"/>
</dbReference>
<evidence type="ECO:0000313" key="1">
    <source>
        <dbReference type="EMBL" id="USQ94989.1"/>
    </source>
</evidence>